<dbReference type="Gene3D" id="3.40.47.10">
    <property type="match status" value="1"/>
</dbReference>
<dbReference type="SUPFAM" id="SSF53901">
    <property type="entry name" value="Thiolase-like"/>
    <property type="match status" value="1"/>
</dbReference>
<dbReference type="PATRIC" id="fig|1280951.3.peg.1177"/>
<dbReference type="GO" id="GO:0044550">
    <property type="term" value="P:secondary metabolite biosynthetic process"/>
    <property type="evidence" value="ECO:0007669"/>
    <property type="project" value="TreeGrafter"/>
</dbReference>
<keyword evidence="1" id="KW-0808">Transferase</keyword>
<dbReference type="GO" id="GO:0004315">
    <property type="term" value="F:3-oxoacyl-[acyl-carrier-protein] synthase activity"/>
    <property type="evidence" value="ECO:0007669"/>
    <property type="project" value="InterPro"/>
</dbReference>
<comment type="caution">
    <text evidence="5">The sequence shown here is derived from an EMBL/GenBank/DDBJ whole genome shotgun (WGS) entry which is preliminary data.</text>
</comment>
<evidence type="ECO:0000256" key="2">
    <source>
        <dbReference type="ARBA" id="ARBA00023315"/>
    </source>
</evidence>
<sequence>MLNAALLGTGARAGGRALPSAEIDARLGKPSGWLESASGVITRPVIAEGETQESLAVDAARLALADAGLEAADIDLLLFASAVGRQPIPSTATLIKRELGLSHCAAPAFDINATCLSAVAAMEVAALYIAAGRARHVLIVASEIATRALPWADDPATAALFGDGAAALILGPAQATGLHLRDISLETWAEGYDFCALPAGGTRYDLHTNRDAFEANAFFRMDGHALFKLTRTKLPAFIDRLLARAGWRQEEVDLVIPHQASPLALEHMIRKCGFARDRVVSTVQKTGNLVAASIPMTLDTARREGRITRGSKVLLIGTSAGVSIGGATLEA</sequence>
<dbReference type="PANTHER" id="PTHR34069:SF2">
    <property type="entry name" value="BETA-KETOACYL-[ACYL-CARRIER-PROTEIN] SYNTHASE III"/>
    <property type="match status" value="1"/>
</dbReference>
<dbReference type="Proteomes" id="UP000025061">
    <property type="component" value="Unassembled WGS sequence"/>
</dbReference>
<reference evidence="5 6" key="1">
    <citation type="submission" date="2013-04" db="EMBL/GenBank/DDBJ databases">
        <title>Hyphomonas hirschiana VP5 Genome Sequencing.</title>
        <authorList>
            <person name="Lai Q."/>
            <person name="Shao Z."/>
        </authorList>
    </citation>
    <scope>NUCLEOTIDE SEQUENCE [LARGE SCALE GENOMIC DNA]</scope>
    <source>
        <strain evidence="5 6">VP5</strain>
    </source>
</reference>
<dbReference type="InterPro" id="IPR016039">
    <property type="entry name" value="Thiolase-like"/>
</dbReference>
<keyword evidence="2" id="KW-0012">Acyltransferase</keyword>
<dbReference type="AlphaFoldDB" id="A0A059FWS8"/>
<protein>
    <submittedName>
        <fullName evidence="5">Putative 3-oxoacyl-(Acyl-carrier-protein) synthase III</fullName>
    </submittedName>
</protein>
<proteinExistence type="predicted"/>
<keyword evidence="6" id="KW-1185">Reference proteome</keyword>
<organism evidence="5 6">
    <name type="scientific">Hyphomonas hirschiana VP5</name>
    <dbReference type="NCBI Taxonomy" id="1280951"/>
    <lineage>
        <taxon>Bacteria</taxon>
        <taxon>Pseudomonadati</taxon>
        <taxon>Pseudomonadota</taxon>
        <taxon>Alphaproteobacteria</taxon>
        <taxon>Hyphomonadales</taxon>
        <taxon>Hyphomonadaceae</taxon>
        <taxon>Hyphomonas</taxon>
    </lineage>
</organism>
<dbReference type="EMBL" id="ARYI01000004">
    <property type="protein sequence ID" value="KCZ95165.1"/>
    <property type="molecule type" value="Genomic_DNA"/>
</dbReference>
<accession>A0A059FWS8</accession>
<name>A0A059FWS8_9PROT</name>
<dbReference type="GO" id="GO:0006633">
    <property type="term" value="P:fatty acid biosynthetic process"/>
    <property type="evidence" value="ECO:0007669"/>
    <property type="project" value="InterPro"/>
</dbReference>
<dbReference type="InterPro" id="IPR020615">
    <property type="entry name" value="Thiolase_acyl_enz_int_AS"/>
</dbReference>
<dbReference type="CDD" id="cd00830">
    <property type="entry name" value="KAS_III"/>
    <property type="match status" value="1"/>
</dbReference>
<evidence type="ECO:0000313" key="5">
    <source>
        <dbReference type="EMBL" id="KCZ95165.1"/>
    </source>
</evidence>
<feature type="domain" description="Beta-ketoacyl-[acyl-carrier-protein] synthase III C-terminal" evidence="3">
    <location>
        <begin position="242"/>
        <end position="330"/>
    </location>
</feature>
<evidence type="ECO:0000256" key="1">
    <source>
        <dbReference type="ARBA" id="ARBA00022679"/>
    </source>
</evidence>
<dbReference type="PANTHER" id="PTHR34069">
    <property type="entry name" value="3-OXOACYL-[ACYL-CARRIER-PROTEIN] SYNTHASE 3"/>
    <property type="match status" value="1"/>
</dbReference>
<evidence type="ECO:0000259" key="3">
    <source>
        <dbReference type="Pfam" id="PF08541"/>
    </source>
</evidence>
<evidence type="ECO:0000313" key="6">
    <source>
        <dbReference type="Proteomes" id="UP000025061"/>
    </source>
</evidence>
<dbReference type="Pfam" id="PF08541">
    <property type="entry name" value="ACP_syn_III_C"/>
    <property type="match status" value="1"/>
</dbReference>
<dbReference type="InterPro" id="IPR013747">
    <property type="entry name" value="ACP_syn_III_C"/>
</dbReference>
<evidence type="ECO:0000259" key="4">
    <source>
        <dbReference type="Pfam" id="PF08545"/>
    </source>
</evidence>
<gene>
    <name evidence="5" type="ORF">HHI_05829</name>
</gene>
<feature type="domain" description="Beta-ketoacyl-[acyl-carrier-protein] synthase III N-terminal" evidence="4">
    <location>
        <begin position="109"/>
        <end position="184"/>
    </location>
</feature>
<dbReference type="PROSITE" id="PS00098">
    <property type="entry name" value="THIOLASE_1"/>
    <property type="match status" value="1"/>
</dbReference>
<dbReference type="OrthoDB" id="4336181at2"/>
<dbReference type="Pfam" id="PF08545">
    <property type="entry name" value="ACP_syn_III"/>
    <property type="match status" value="1"/>
</dbReference>
<dbReference type="RefSeq" id="WP_011647373.1">
    <property type="nucleotide sequence ID" value="NZ_ARYI01000004.1"/>
</dbReference>
<dbReference type="InterPro" id="IPR013751">
    <property type="entry name" value="ACP_syn_III_N"/>
</dbReference>